<dbReference type="InterPro" id="IPR008894">
    <property type="entry name" value="QdtA_cupin_dom"/>
</dbReference>
<proteinExistence type="predicted"/>
<dbReference type="EMBL" id="JBHMEW010000052">
    <property type="protein sequence ID" value="MFB9211711.1"/>
    <property type="molecule type" value="Genomic_DNA"/>
</dbReference>
<dbReference type="Pfam" id="PF05523">
    <property type="entry name" value="FdtA"/>
    <property type="match status" value="1"/>
</dbReference>
<reference evidence="2 3" key="1">
    <citation type="submission" date="2024-09" db="EMBL/GenBank/DDBJ databases">
        <authorList>
            <person name="Sun Q."/>
            <person name="Mori K."/>
        </authorList>
    </citation>
    <scope>NUCLEOTIDE SEQUENCE [LARGE SCALE GENOMIC DNA]</scope>
    <source>
        <strain evidence="2 3">CECT 7682</strain>
    </source>
</reference>
<evidence type="ECO:0000313" key="3">
    <source>
        <dbReference type="Proteomes" id="UP001589654"/>
    </source>
</evidence>
<feature type="domain" description="Sugar 3,4-ketoisomerase QdtA cupin" evidence="1">
    <location>
        <begin position="18"/>
        <end position="139"/>
    </location>
</feature>
<dbReference type="Proteomes" id="UP001589654">
    <property type="component" value="Unassembled WGS sequence"/>
</dbReference>
<dbReference type="InterPro" id="IPR014710">
    <property type="entry name" value="RmlC-like_jellyroll"/>
</dbReference>
<dbReference type="SUPFAM" id="SSF51182">
    <property type="entry name" value="RmlC-like cupins"/>
    <property type="match status" value="1"/>
</dbReference>
<evidence type="ECO:0000259" key="1">
    <source>
        <dbReference type="Pfam" id="PF05523"/>
    </source>
</evidence>
<accession>A0ABV5J4G8</accession>
<sequence length="147" mass="17392">MIQNSTNNLKMTKPYVFQVGKTENPQGMLHYLEQQQIPFQIKRTFWISGVPENSVRGVHAHHKDQQVTICLQGKVEVKLEDLAKKQYLFTLESPEQVLFLPHLVWSEFVFYSNAILLVMANENFSEDDYIRDKKVFEKLQDEYRKKL</sequence>
<organism evidence="2 3">
    <name type="scientific">Echinicola jeungdonensis</name>
    <dbReference type="NCBI Taxonomy" id="709343"/>
    <lineage>
        <taxon>Bacteria</taxon>
        <taxon>Pseudomonadati</taxon>
        <taxon>Bacteroidota</taxon>
        <taxon>Cytophagia</taxon>
        <taxon>Cytophagales</taxon>
        <taxon>Cyclobacteriaceae</taxon>
        <taxon>Echinicola</taxon>
    </lineage>
</organism>
<name>A0ABV5J4G8_9BACT</name>
<keyword evidence="3" id="KW-1185">Reference proteome</keyword>
<evidence type="ECO:0000313" key="2">
    <source>
        <dbReference type="EMBL" id="MFB9211711.1"/>
    </source>
</evidence>
<dbReference type="InterPro" id="IPR011051">
    <property type="entry name" value="RmlC_Cupin_sf"/>
</dbReference>
<dbReference type="RefSeq" id="WP_290246344.1">
    <property type="nucleotide sequence ID" value="NZ_JAUFQT010000001.1"/>
</dbReference>
<dbReference type="Gene3D" id="2.60.120.10">
    <property type="entry name" value="Jelly Rolls"/>
    <property type="match status" value="1"/>
</dbReference>
<gene>
    <name evidence="2" type="ORF">ACFFUR_07825</name>
</gene>
<comment type="caution">
    <text evidence="2">The sequence shown here is derived from an EMBL/GenBank/DDBJ whole genome shotgun (WGS) entry which is preliminary data.</text>
</comment>
<dbReference type="CDD" id="cd20292">
    <property type="entry name" value="cupin_QdtA-like"/>
    <property type="match status" value="1"/>
</dbReference>
<protein>
    <submittedName>
        <fullName evidence="2">FdtA/QdtA family cupin domain-containing protein</fullName>
    </submittedName>
</protein>